<dbReference type="GO" id="GO:0005886">
    <property type="term" value="C:plasma membrane"/>
    <property type="evidence" value="ECO:0007669"/>
    <property type="project" value="TreeGrafter"/>
</dbReference>
<keyword evidence="1" id="KW-0813">Transport</keyword>
<evidence type="ECO:0000313" key="4">
    <source>
        <dbReference type="WBParaSite" id="GPUH_0000444501-mRNA-1"/>
    </source>
</evidence>
<evidence type="ECO:0000256" key="3">
    <source>
        <dbReference type="ARBA" id="ARBA00023303"/>
    </source>
</evidence>
<organism evidence="4">
    <name type="scientific">Gongylonema pulchrum</name>
    <dbReference type="NCBI Taxonomy" id="637853"/>
    <lineage>
        <taxon>Eukaryota</taxon>
        <taxon>Metazoa</taxon>
        <taxon>Ecdysozoa</taxon>
        <taxon>Nematoda</taxon>
        <taxon>Chromadorea</taxon>
        <taxon>Rhabditida</taxon>
        <taxon>Spirurina</taxon>
        <taxon>Spiruromorpha</taxon>
        <taxon>Spiruroidea</taxon>
        <taxon>Gongylonematidae</taxon>
        <taxon>Gongylonema</taxon>
    </lineage>
</organism>
<evidence type="ECO:0000256" key="2">
    <source>
        <dbReference type="ARBA" id="ARBA00023065"/>
    </source>
</evidence>
<dbReference type="InterPro" id="IPR002153">
    <property type="entry name" value="TRPC_channel"/>
</dbReference>
<accession>A0A183D6U7</accession>
<keyword evidence="2" id="KW-0406">Ion transport</keyword>
<dbReference type="GO" id="GO:0051480">
    <property type="term" value="P:regulation of cytosolic calcium ion concentration"/>
    <property type="evidence" value="ECO:0007669"/>
    <property type="project" value="TreeGrafter"/>
</dbReference>
<dbReference type="GO" id="GO:0015279">
    <property type="term" value="F:store-operated calcium channel activity"/>
    <property type="evidence" value="ECO:0007669"/>
    <property type="project" value="TreeGrafter"/>
</dbReference>
<sequence length="93" mass="10769">LSRKCQSFTVNMLEQVRGSKELEIVLNHTTNAWEEVTERKSTSLCQQLARLKLAIKLRQKRFVAHPNCQQLLSAIFYEGLPGFRDWHIAVKVS</sequence>
<keyword evidence="3" id="KW-0407">Ion channel</keyword>
<protein>
    <submittedName>
        <fullName evidence="4">CC180 protein</fullName>
    </submittedName>
</protein>
<dbReference type="PANTHER" id="PTHR10117:SF54">
    <property type="entry name" value="TRANSIENT RECEPTOR POTENTIAL-GAMMA PROTEIN"/>
    <property type="match status" value="1"/>
</dbReference>
<dbReference type="GO" id="GO:0034703">
    <property type="term" value="C:cation channel complex"/>
    <property type="evidence" value="ECO:0007669"/>
    <property type="project" value="TreeGrafter"/>
</dbReference>
<reference evidence="4" key="1">
    <citation type="submission" date="2016-06" db="UniProtKB">
        <authorList>
            <consortium name="WormBaseParasite"/>
        </authorList>
    </citation>
    <scope>IDENTIFICATION</scope>
</reference>
<dbReference type="AlphaFoldDB" id="A0A183D6U7"/>
<evidence type="ECO:0000256" key="1">
    <source>
        <dbReference type="ARBA" id="ARBA00022448"/>
    </source>
</evidence>
<proteinExistence type="predicted"/>
<dbReference type="GO" id="GO:0070679">
    <property type="term" value="F:inositol 1,4,5 trisphosphate binding"/>
    <property type="evidence" value="ECO:0007669"/>
    <property type="project" value="TreeGrafter"/>
</dbReference>
<dbReference type="WBParaSite" id="GPUH_0000444501-mRNA-1">
    <property type="protein sequence ID" value="GPUH_0000444501-mRNA-1"/>
    <property type="gene ID" value="GPUH_0000444501"/>
</dbReference>
<name>A0A183D6U7_9BILA</name>
<dbReference type="PANTHER" id="PTHR10117">
    <property type="entry name" value="TRANSIENT RECEPTOR POTENTIAL CHANNEL"/>
    <property type="match status" value="1"/>
</dbReference>